<dbReference type="InterPro" id="IPR011662">
    <property type="entry name" value="Secretin/TonB_short_N"/>
</dbReference>
<dbReference type="AlphaFoldDB" id="A0A3B0XMP5"/>
<evidence type="ECO:0000259" key="5">
    <source>
        <dbReference type="SMART" id="SM00965"/>
    </source>
</evidence>
<dbReference type="GO" id="GO:0019867">
    <property type="term" value="C:outer membrane"/>
    <property type="evidence" value="ECO:0007669"/>
    <property type="project" value="InterPro"/>
</dbReference>
<keyword evidence="2" id="KW-0472">Membrane</keyword>
<dbReference type="Gene3D" id="2.60.40.3470">
    <property type="match status" value="1"/>
</dbReference>
<gene>
    <name evidence="6" type="ORF">MNBD_GAMMA11-1733</name>
</gene>
<dbReference type="EMBL" id="UOFG01000232">
    <property type="protein sequence ID" value="VAW64422.1"/>
    <property type="molecule type" value="Genomic_DNA"/>
</dbReference>
<keyword evidence="1" id="KW-0813">Transport</keyword>
<evidence type="ECO:0000256" key="4">
    <source>
        <dbReference type="SAM" id="MobiDB-lite"/>
    </source>
</evidence>
<keyword evidence="3" id="KW-0998">Cell outer membrane</keyword>
<dbReference type="Gene3D" id="3.30.1370.130">
    <property type="match status" value="1"/>
</dbReference>
<dbReference type="PANTHER" id="PTHR30604">
    <property type="entry name" value="PROTEIN TRANSPORT PROTEIN HOFQ"/>
    <property type="match status" value="1"/>
</dbReference>
<evidence type="ECO:0000313" key="6">
    <source>
        <dbReference type="EMBL" id="VAW64422.1"/>
    </source>
</evidence>
<sequence length="415" mass="45562">MKSVLTGLKSSMHKRLLFSFILAVYAGLNLSLANANTNSIEEISYTSLPGNRLQINIRLSEVTDKPLSFNIDNPARIAFDFSNTKSNLSKGKQQIGIGVAQSITAVSVKNKTRVILNLSETVPYTVAVNRNTVSITLESEASHASPASQGGLADITNTRERSTGKAVTKIDFRRGEKGEGRVLLHLTESSIPMDISEEFGKIVVSFSNTTLPKELHQRLDVLDFATPVKTIDSFQIDGNARILIEPSHRNYTHLAYQTDKLFTIEFIPISKADLEEQKKAKFGYTGERLSLNFQDIPVRAVLQLIADFTGLNVVVSDSVDGNLTLRLKNVPWDQALDIILKAKGLSKRESGNVMLIAPSEEIAAQEKLDLEALQQVTELAPVRSAFFEINFAKVTDLAQLFEGSGEEGNLSLLSP</sequence>
<dbReference type="Pfam" id="PF07660">
    <property type="entry name" value="STN"/>
    <property type="match status" value="1"/>
</dbReference>
<proteinExistence type="predicted"/>
<dbReference type="Pfam" id="PF11741">
    <property type="entry name" value="AMIN"/>
    <property type="match status" value="2"/>
</dbReference>
<dbReference type="InterPro" id="IPR051808">
    <property type="entry name" value="Type_IV_pilus_biogenesis"/>
</dbReference>
<accession>A0A3B0XMP5</accession>
<evidence type="ECO:0000256" key="3">
    <source>
        <dbReference type="ARBA" id="ARBA00023237"/>
    </source>
</evidence>
<feature type="region of interest" description="Disordered" evidence="4">
    <location>
        <begin position="139"/>
        <end position="160"/>
    </location>
</feature>
<dbReference type="InterPro" id="IPR021731">
    <property type="entry name" value="AMIN_dom"/>
</dbReference>
<organism evidence="6">
    <name type="scientific">hydrothermal vent metagenome</name>
    <dbReference type="NCBI Taxonomy" id="652676"/>
    <lineage>
        <taxon>unclassified sequences</taxon>
        <taxon>metagenomes</taxon>
        <taxon>ecological metagenomes</taxon>
    </lineage>
</organism>
<dbReference type="SMART" id="SM00965">
    <property type="entry name" value="STN"/>
    <property type="match status" value="1"/>
</dbReference>
<evidence type="ECO:0000256" key="1">
    <source>
        <dbReference type="ARBA" id="ARBA00022448"/>
    </source>
</evidence>
<dbReference type="PANTHER" id="PTHR30604:SF1">
    <property type="entry name" value="DNA UTILIZATION PROTEIN HOFQ"/>
    <property type="match status" value="1"/>
</dbReference>
<protein>
    <submittedName>
        <fullName evidence="6">Type IV pilus biogenesis protein PilQ</fullName>
    </submittedName>
</protein>
<evidence type="ECO:0000256" key="2">
    <source>
        <dbReference type="ARBA" id="ARBA00023136"/>
    </source>
</evidence>
<dbReference type="Gene3D" id="2.60.40.3500">
    <property type="match status" value="1"/>
</dbReference>
<reference evidence="6" key="1">
    <citation type="submission" date="2018-06" db="EMBL/GenBank/DDBJ databases">
        <authorList>
            <person name="Zhirakovskaya E."/>
        </authorList>
    </citation>
    <scope>NUCLEOTIDE SEQUENCE</scope>
</reference>
<feature type="domain" description="Secretin/TonB short N-terminal" evidence="5">
    <location>
        <begin position="311"/>
        <end position="359"/>
    </location>
</feature>
<feature type="non-terminal residue" evidence="6">
    <location>
        <position position="415"/>
    </location>
</feature>
<name>A0A3B0XMP5_9ZZZZ</name>